<protein>
    <submittedName>
        <fullName evidence="2">DUF2169 domain-containing protein</fullName>
    </submittedName>
</protein>
<sequence>MANVTNPTPFPHALYRKLGPGGLEYQVLAVRGTFRFRGDREPLGLSATQHPIRWQETYAGGPEGSQQRFVVNDSDLIVGKPTTDIHVSGTLRAPTGQPSSTWRVGVKVGAVSKYLRVYGPRDFQWRLMGGWKVTPPEPVHEVPLDYRYAFGGHFSPAEAHDAAASADSLLYYPHNPAGCGWLPTRADYRRLPKEIARPLKQELEAIAQLPAPQLEDPDFPIASPLDRPSPAGFGPIARWWQPRLDHQGTLDETWLAHRYPLWPEDFNSRFYNSAHPDLIMPEYVQGNEEIILTNCLAGSQLMPAGQGTSSFYTHRSRLPGLNIQALAEQPSGKRTVTTLALDTISIDLDERELTLTWRALFPTDDPVRRMIVAASALRTRRRA</sequence>
<accession>A0ABR9G092</accession>
<dbReference type="EMBL" id="RRZB01000031">
    <property type="protein sequence ID" value="MBE0464323.1"/>
    <property type="molecule type" value="Genomic_DNA"/>
</dbReference>
<evidence type="ECO:0000313" key="3">
    <source>
        <dbReference type="Proteomes" id="UP001645038"/>
    </source>
</evidence>
<organism evidence="2 3">
    <name type="scientific">Halomonas colorata</name>
    <dbReference type="NCBI Taxonomy" id="2742615"/>
    <lineage>
        <taxon>Bacteria</taxon>
        <taxon>Pseudomonadati</taxon>
        <taxon>Pseudomonadota</taxon>
        <taxon>Gammaproteobacteria</taxon>
        <taxon>Oceanospirillales</taxon>
        <taxon>Halomonadaceae</taxon>
        <taxon>Halomonas</taxon>
    </lineage>
</organism>
<dbReference type="Pfam" id="PF09937">
    <property type="entry name" value="DUF2169"/>
    <property type="match status" value="1"/>
</dbReference>
<reference evidence="2 3" key="1">
    <citation type="submission" date="2020-07" db="EMBL/GenBank/DDBJ databases">
        <title>Halophilic bacteria isolated from french cheeses.</title>
        <authorList>
            <person name="Kothe C.I."/>
            <person name="Farah-Kraiem B."/>
            <person name="Renault P."/>
            <person name="Dridi B."/>
        </authorList>
    </citation>
    <scope>NUCLEOTIDE SEQUENCE [LARGE SCALE GENOMIC DNA]</scope>
    <source>
        <strain evidence="2 3">FME20</strain>
    </source>
</reference>
<comment type="caution">
    <text evidence="2">The sequence shown here is derived from an EMBL/GenBank/DDBJ whole genome shotgun (WGS) entry which is preliminary data.</text>
</comment>
<evidence type="ECO:0000313" key="2">
    <source>
        <dbReference type="EMBL" id="MBE0464323.1"/>
    </source>
</evidence>
<feature type="domain" description="DUF2169" evidence="1">
    <location>
        <begin position="23"/>
        <end position="358"/>
    </location>
</feature>
<keyword evidence="3" id="KW-1185">Reference proteome</keyword>
<evidence type="ECO:0000259" key="1">
    <source>
        <dbReference type="Pfam" id="PF09937"/>
    </source>
</evidence>
<dbReference type="InterPro" id="IPR018683">
    <property type="entry name" value="DUF2169"/>
</dbReference>
<dbReference type="Proteomes" id="UP001645038">
    <property type="component" value="Unassembled WGS sequence"/>
</dbReference>
<name>A0ABR9G092_9GAMM</name>
<gene>
    <name evidence="2" type="ORF">EI547_12790</name>
</gene>
<proteinExistence type="predicted"/>
<dbReference type="RefSeq" id="WP_192538826.1">
    <property type="nucleotide sequence ID" value="NZ_JABUZA010000028.1"/>
</dbReference>